<dbReference type="Proteomes" id="UP000229730">
    <property type="component" value="Unassembled WGS sequence"/>
</dbReference>
<comment type="caution">
    <text evidence="8">The sequence shown here is derived from an EMBL/GenBank/DDBJ whole genome shotgun (WGS) entry which is preliminary data.</text>
</comment>
<dbReference type="InterPro" id="IPR045175">
    <property type="entry name" value="M28_fam"/>
</dbReference>
<evidence type="ECO:0000313" key="8">
    <source>
        <dbReference type="EMBL" id="PHZ83445.1"/>
    </source>
</evidence>
<dbReference type="SUPFAM" id="SSF52025">
    <property type="entry name" value="PA domain"/>
    <property type="match status" value="1"/>
</dbReference>
<dbReference type="Gene3D" id="3.50.30.30">
    <property type="match status" value="1"/>
</dbReference>
<dbReference type="CDD" id="cd05660">
    <property type="entry name" value="M28_like_PA"/>
    <property type="match status" value="1"/>
</dbReference>
<dbReference type="CDD" id="cd04821">
    <property type="entry name" value="PA_M28_1_2"/>
    <property type="match status" value="1"/>
</dbReference>
<evidence type="ECO:0000256" key="1">
    <source>
        <dbReference type="ARBA" id="ARBA00022438"/>
    </source>
</evidence>
<keyword evidence="4" id="KW-0732">Signal</keyword>
<dbReference type="Pfam" id="PF04389">
    <property type="entry name" value="Peptidase_M28"/>
    <property type="match status" value="1"/>
</dbReference>
<evidence type="ECO:0000256" key="5">
    <source>
        <dbReference type="ARBA" id="ARBA00022801"/>
    </source>
</evidence>
<dbReference type="PANTHER" id="PTHR12147:SF56">
    <property type="entry name" value="AMINOPEPTIDASE YDR415C-RELATED"/>
    <property type="match status" value="1"/>
</dbReference>
<dbReference type="EMBL" id="PDEM01000033">
    <property type="protein sequence ID" value="PHZ83445.1"/>
    <property type="molecule type" value="Genomic_DNA"/>
</dbReference>
<evidence type="ECO:0000256" key="4">
    <source>
        <dbReference type="ARBA" id="ARBA00022729"/>
    </source>
</evidence>
<feature type="domain" description="Peptidase M28" evidence="7">
    <location>
        <begin position="300"/>
        <end position="514"/>
    </location>
</feature>
<dbReference type="GO" id="GO:0008235">
    <property type="term" value="F:metalloexopeptidase activity"/>
    <property type="evidence" value="ECO:0007669"/>
    <property type="project" value="InterPro"/>
</dbReference>
<dbReference type="PANTHER" id="PTHR12147">
    <property type="entry name" value="METALLOPEPTIDASE M28 FAMILY MEMBER"/>
    <property type="match status" value="1"/>
</dbReference>
<evidence type="ECO:0000256" key="6">
    <source>
        <dbReference type="ARBA" id="ARBA00022833"/>
    </source>
</evidence>
<keyword evidence="1" id="KW-0031">Aminopeptidase</keyword>
<dbReference type="GO" id="GO:0004177">
    <property type="term" value="F:aminopeptidase activity"/>
    <property type="evidence" value="ECO:0007669"/>
    <property type="project" value="UniProtKB-KW"/>
</dbReference>
<dbReference type="GO" id="GO:0006508">
    <property type="term" value="P:proteolysis"/>
    <property type="evidence" value="ECO:0007669"/>
    <property type="project" value="UniProtKB-KW"/>
</dbReference>
<dbReference type="Gene3D" id="3.40.630.10">
    <property type="entry name" value="Zn peptidases"/>
    <property type="match status" value="2"/>
</dbReference>
<dbReference type="FunFam" id="3.40.630.10:FF:000088">
    <property type="entry name" value="Peptidase M20"/>
    <property type="match status" value="1"/>
</dbReference>
<dbReference type="InterPro" id="IPR007484">
    <property type="entry name" value="Peptidase_M28"/>
</dbReference>
<dbReference type="OrthoDB" id="9778250at2"/>
<accession>A0A2G4YMA8</accession>
<keyword evidence="5" id="KW-0378">Hydrolase</keyword>
<dbReference type="AlphaFoldDB" id="A0A2G4YMA8"/>
<proteinExistence type="predicted"/>
<keyword evidence="3" id="KW-0479">Metal-binding</keyword>
<protein>
    <submittedName>
        <fullName evidence="8">Peptidase M28</fullName>
    </submittedName>
</protein>
<evidence type="ECO:0000313" key="9">
    <source>
        <dbReference type="Proteomes" id="UP000229730"/>
    </source>
</evidence>
<keyword evidence="6" id="KW-0862">Zinc</keyword>
<evidence type="ECO:0000256" key="2">
    <source>
        <dbReference type="ARBA" id="ARBA00022670"/>
    </source>
</evidence>
<dbReference type="RefSeq" id="WP_099475338.1">
    <property type="nucleotide sequence ID" value="NZ_CP041025.1"/>
</dbReference>
<sequence>MKKILGLMFVAAVVLTYFVYDKVPPHKVAVNIDEARLTENIKILASDEFEGRAPGSAGEEKTITFLKAEFEKLGLKPGNGDSYFQGVNMVEMTANPDAMMHIETPAGKTGLAYGPEFMGWTPRVMEAVSVTDSEMIFVGYGIVAPEYDWNDYAGVDVKGKTVVVMVNDPGYATQDAKLFTGNAMTYYGRWTYKYEEAARQGAAAVIIIHETKPASYPWAVVEGSWSGPKFSLESPDGNMSSAKVEAWVPGAEIAKVFAAAEYDYAKETAKAATRAFKPFSLKAKMSVAMENKIRRVVSQNVVAILPGDTRPDEYVIHMSHWDHLGKDTSLEGDQIYNGAADNASGTAGLIELANAYLSGAHKPGRSIMFMAVTAEEQGLLGSSYYGKNPIVPLNKTVAALNMDVLSSLGKTHDVTVIGYGNSELDDYVDSLVRKQKRVAMPDPTPEHGSFYRSDHFSLSKEGVPALYVGGGLNHIEKGREWSLAQMEEYSANRYHKPADEYDESWDLSGAVQDLELVYKIGLQLSHEDTFPNWREGNEFKAKRDAMMVPAALK</sequence>
<dbReference type="SUPFAM" id="SSF53187">
    <property type="entry name" value="Zn-dependent exopeptidases"/>
    <property type="match status" value="1"/>
</dbReference>
<dbReference type="InterPro" id="IPR046450">
    <property type="entry name" value="PA_dom_sf"/>
</dbReference>
<evidence type="ECO:0000259" key="7">
    <source>
        <dbReference type="Pfam" id="PF04389"/>
    </source>
</evidence>
<organism evidence="8 9">
    <name type="scientific">Paremcibacter congregatus</name>
    <dbReference type="NCBI Taxonomy" id="2043170"/>
    <lineage>
        <taxon>Bacteria</taxon>
        <taxon>Pseudomonadati</taxon>
        <taxon>Pseudomonadota</taxon>
        <taxon>Alphaproteobacteria</taxon>
        <taxon>Emcibacterales</taxon>
        <taxon>Emcibacteraceae</taxon>
        <taxon>Paremcibacter</taxon>
    </lineage>
</organism>
<reference evidence="8 9" key="1">
    <citation type="submission" date="2017-10" db="EMBL/GenBank/DDBJ databases">
        <title>Frigbacter circumglobatus gen. nov. sp. nov., isolated from sediment cultured in situ.</title>
        <authorList>
            <person name="Zhao Z."/>
        </authorList>
    </citation>
    <scope>NUCLEOTIDE SEQUENCE [LARGE SCALE GENOMIC DNA]</scope>
    <source>
        <strain evidence="8 9">ZYL</strain>
    </source>
</reference>
<evidence type="ECO:0000256" key="3">
    <source>
        <dbReference type="ARBA" id="ARBA00022723"/>
    </source>
</evidence>
<gene>
    <name evidence="8" type="ORF">CRD36_17970</name>
</gene>
<keyword evidence="2" id="KW-0645">Protease</keyword>
<dbReference type="InParanoid" id="A0A2G4YMA8"/>
<keyword evidence="9" id="KW-1185">Reference proteome</keyword>
<name>A0A2G4YMA8_9PROT</name>
<dbReference type="GO" id="GO:0046872">
    <property type="term" value="F:metal ion binding"/>
    <property type="evidence" value="ECO:0007669"/>
    <property type="project" value="UniProtKB-KW"/>
</dbReference>